<reference evidence="2" key="2">
    <citation type="submission" date="2023-06" db="EMBL/GenBank/DDBJ databases">
        <authorList>
            <person name="Ma L."/>
            <person name="Liu K.-W."/>
            <person name="Li Z."/>
            <person name="Hsiao Y.-Y."/>
            <person name="Qi Y."/>
            <person name="Fu T."/>
            <person name="Tang G."/>
            <person name="Zhang D."/>
            <person name="Sun W.-H."/>
            <person name="Liu D.-K."/>
            <person name="Li Y."/>
            <person name="Chen G.-Z."/>
            <person name="Liu X.-D."/>
            <person name="Liao X.-Y."/>
            <person name="Jiang Y.-T."/>
            <person name="Yu X."/>
            <person name="Hao Y."/>
            <person name="Huang J."/>
            <person name="Zhao X.-W."/>
            <person name="Ke S."/>
            <person name="Chen Y.-Y."/>
            <person name="Wu W.-L."/>
            <person name="Hsu J.-L."/>
            <person name="Lin Y.-F."/>
            <person name="Huang M.-D."/>
            <person name="Li C.-Y."/>
            <person name="Huang L."/>
            <person name="Wang Z.-W."/>
            <person name="Zhao X."/>
            <person name="Zhong W.-Y."/>
            <person name="Peng D.-H."/>
            <person name="Ahmad S."/>
            <person name="Lan S."/>
            <person name="Zhang J.-S."/>
            <person name="Tsai W.-C."/>
            <person name="Van De Peer Y."/>
            <person name="Liu Z.-J."/>
        </authorList>
    </citation>
    <scope>NUCLEOTIDE SEQUENCE</scope>
    <source>
        <strain evidence="2">CP</strain>
        <tissue evidence="2">Leaves</tissue>
    </source>
</reference>
<evidence type="ECO:0000313" key="2">
    <source>
        <dbReference type="EMBL" id="KAK1317787.1"/>
    </source>
</evidence>
<comment type="caution">
    <text evidence="2">The sequence shown here is derived from an EMBL/GenBank/DDBJ whole genome shotgun (WGS) entry which is preliminary data.</text>
</comment>
<name>A0AAV9EX69_ACOCL</name>
<reference evidence="2" key="1">
    <citation type="journal article" date="2023" name="Nat. Commun.">
        <title>Diploid and tetraploid genomes of Acorus and the evolution of monocots.</title>
        <authorList>
            <person name="Ma L."/>
            <person name="Liu K.W."/>
            <person name="Li Z."/>
            <person name="Hsiao Y.Y."/>
            <person name="Qi Y."/>
            <person name="Fu T."/>
            <person name="Tang G.D."/>
            <person name="Zhang D."/>
            <person name="Sun W.H."/>
            <person name="Liu D.K."/>
            <person name="Li Y."/>
            <person name="Chen G.Z."/>
            <person name="Liu X.D."/>
            <person name="Liao X.Y."/>
            <person name="Jiang Y.T."/>
            <person name="Yu X."/>
            <person name="Hao Y."/>
            <person name="Huang J."/>
            <person name="Zhao X.W."/>
            <person name="Ke S."/>
            <person name="Chen Y.Y."/>
            <person name="Wu W.L."/>
            <person name="Hsu J.L."/>
            <person name="Lin Y.F."/>
            <person name="Huang M.D."/>
            <person name="Li C.Y."/>
            <person name="Huang L."/>
            <person name="Wang Z.W."/>
            <person name="Zhao X."/>
            <person name="Zhong W.Y."/>
            <person name="Peng D.H."/>
            <person name="Ahmad S."/>
            <person name="Lan S."/>
            <person name="Zhang J.S."/>
            <person name="Tsai W.C."/>
            <person name="Van de Peer Y."/>
            <person name="Liu Z.J."/>
        </authorList>
    </citation>
    <scope>NUCLEOTIDE SEQUENCE</scope>
    <source>
        <strain evidence="2">CP</strain>
    </source>
</reference>
<dbReference type="EMBL" id="JAUJYO010000005">
    <property type="protein sequence ID" value="KAK1317787.1"/>
    <property type="molecule type" value="Genomic_DNA"/>
</dbReference>
<evidence type="ECO:0000313" key="3">
    <source>
        <dbReference type="Proteomes" id="UP001180020"/>
    </source>
</evidence>
<dbReference type="PANTHER" id="PTHR36893">
    <property type="entry name" value="OS01G0275950 PROTEIN"/>
    <property type="match status" value="1"/>
</dbReference>
<dbReference type="AlphaFoldDB" id="A0AAV9EX69"/>
<organism evidence="2 3">
    <name type="scientific">Acorus calamus</name>
    <name type="common">Sweet flag</name>
    <dbReference type="NCBI Taxonomy" id="4465"/>
    <lineage>
        <taxon>Eukaryota</taxon>
        <taxon>Viridiplantae</taxon>
        <taxon>Streptophyta</taxon>
        <taxon>Embryophyta</taxon>
        <taxon>Tracheophyta</taxon>
        <taxon>Spermatophyta</taxon>
        <taxon>Magnoliopsida</taxon>
        <taxon>Liliopsida</taxon>
        <taxon>Acoraceae</taxon>
        <taxon>Acorus</taxon>
    </lineage>
</organism>
<dbReference type="PANTHER" id="PTHR36893:SF1">
    <property type="entry name" value="BULB-TYPE LECTIN DOMAIN-CONTAINING PROTEIN"/>
    <property type="match status" value="1"/>
</dbReference>
<feature type="signal peptide" evidence="1">
    <location>
        <begin position="1"/>
        <end position="30"/>
    </location>
</feature>
<protein>
    <submittedName>
        <fullName evidence="2">Uncharacterized protein</fullName>
    </submittedName>
</protein>
<feature type="chain" id="PRO_5043518985" evidence="1">
    <location>
        <begin position="31"/>
        <end position="909"/>
    </location>
</feature>
<gene>
    <name evidence="2" type="ORF">QJS10_CPA05g00658</name>
</gene>
<keyword evidence="1" id="KW-0732">Signal</keyword>
<evidence type="ECO:0000256" key="1">
    <source>
        <dbReference type="SAM" id="SignalP"/>
    </source>
</evidence>
<dbReference type="SUPFAM" id="SSF89372">
    <property type="entry name" value="Fucose-specific lectin"/>
    <property type="match status" value="2"/>
</dbReference>
<dbReference type="Proteomes" id="UP001180020">
    <property type="component" value="Unassembled WGS sequence"/>
</dbReference>
<keyword evidence="3" id="KW-1185">Reference proteome</keyword>
<sequence length="909" mass="103073">MIGIHLKLFVSVLVMAQALLKFVVPGSSWCHHHRPPNTKFEQRTNQFWEFEEKSNRWVKISLPFDLLSCMNGTCTKVGSIEKVEENDKYSGRNSVQEKSEKFELGHKKHVEVVGIGDQILPLRKRVSLTKMSEGSIWATGQSGSIYERFWNGVQWVIAPRDLPEPVHAVSVFIVNHTILALCEEGILYQLQISENSQPGWAEFTQTIEGSVRDSEVEPSMTMGIKSGVVSSDGEKMYFSTLNGSLLELSELQPIRWKNHGRPPGGNVAAIADVGNIKPGVVFTVSSSGDLYEFNKNSKPLWKKHIWSDASMEGVSLTATTGCALHGLMGAQSVSLFLLSKGGFLMERRLHQRKWKWIVHGAPKGQYLSSITPVTQNELTENIFSLFFTTTIGLIFEYRLSKHSGANQRNQLEETWVNHLHPPEAKIARSIPGVQLQAGRIFFTLDDGRLAELHLSSIGGEWSGPAQHINTRRKSSYKYKWSILDAPETEGWNAEYCTEERGPLNCLSGVTDAIKEPSELGSTISARRRKGHDHHHYLIPKKDESIEQNNILKGDAINNYRMRAMHADRSFFIISEDGFTFEFMYTENVWLWLRHEHTSTMKSIVGNYNGSLFLVDALGNLLMRERSMNELSWINCTAMRRGRQVVTGPPWDAIPGKAQRITAEDAMFFVDKKGKLLQFTVALRKFKWKDCQHPPNAKLAFIVDQEVFRTNIIFTIGRNGHLYQYNKITELWHQHHQSPHLVLSRSPGTTCRTFPASLTGSLFMVSETGGLIEYHWNPSDGWNWVEHGTPHKDMTLVGAPGPCIGGDQLFLIGSDGEVYTRYLDRRAWKWRSYGFPQIEAQNTRDHDKNCDEKVGPVRPIPFSEDSVIFELRDGRLAELRRVDGDDWAWLRIIGTPMSPCVSDYWTALAT</sequence>
<accession>A0AAV9EX69</accession>
<proteinExistence type="predicted"/>
<dbReference type="Gene3D" id="2.120.10.70">
    <property type="entry name" value="Fucose-specific lectin"/>
    <property type="match status" value="2"/>
</dbReference>